<evidence type="ECO:0000256" key="6">
    <source>
        <dbReference type="ARBA" id="ARBA00023136"/>
    </source>
</evidence>
<evidence type="ECO:0000256" key="7">
    <source>
        <dbReference type="RuleBase" id="RU363032"/>
    </source>
</evidence>
<evidence type="ECO:0000256" key="5">
    <source>
        <dbReference type="ARBA" id="ARBA00022989"/>
    </source>
</evidence>
<dbReference type="RefSeq" id="WP_258385146.1">
    <property type="nucleotide sequence ID" value="NZ_CP091430.1"/>
</dbReference>
<dbReference type="Proteomes" id="UP001057877">
    <property type="component" value="Chromosome"/>
</dbReference>
<dbReference type="EMBL" id="CP091430">
    <property type="protein sequence ID" value="UVI29057.1"/>
    <property type="molecule type" value="Genomic_DNA"/>
</dbReference>
<keyword evidence="3" id="KW-1003">Cell membrane</keyword>
<keyword evidence="6 7" id="KW-0472">Membrane</keyword>
<gene>
    <name evidence="9" type="ORF">L1F29_27030</name>
</gene>
<evidence type="ECO:0000313" key="10">
    <source>
        <dbReference type="Proteomes" id="UP001057877"/>
    </source>
</evidence>
<feature type="transmembrane region" description="Helical" evidence="7">
    <location>
        <begin position="83"/>
        <end position="112"/>
    </location>
</feature>
<keyword evidence="10" id="KW-1185">Reference proteome</keyword>
<dbReference type="InterPro" id="IPR035906">
    <property type="entry name" value="MetI-like_sf"/>
</dbReference>
<evidence type="ECO:0000256" key="1">
    <source>
        <dbReference type="ARBA" id="ARBA00004651"/>
    </source>
</evidence>
<dbReference type="SUPFAM" id="SSF161098">
    <property type="entry name" value="MetI-like"/>
    <property type="match status" value="1"/>
</dbReference>
<feature type="transmembrane region" description="Helical" evidence="7">
    <location>
        <begin position="196"/>
        <end position="215"/>
    </location>
</feature>
<evidence type="ECO:0000256" key="4">
    <source>
        <dbReference type="ARBA" id="ARBA00022692"/>
    </source>
</evidence>
<feature type="domain" description="ABC transmembrane type-1" evidence="8">
    <location>
        <begin position="87"/>
        <end position="271"/>
    </location>
</feature>
<sequence>MLPNNSEIAAAPVVLEPLRRKPFNRANFVVSVTLLAIAAITLYALFNLENKYIPFGEGLLLMLDNFRLMFLEPHFKHFTFGKAVYSALITLGLAVLTTILGAVIAFGVSLLAARNLSGNRMSGFVRAVVAVIRAVPTILWVLIFAVSSGLGSVAAVIGMTWHTISYLTKAYSEAFEEIDNGTLEALKASGASRIQIVFQAVFPSSLSYLISWTFLRLEMNFSNALAMGAAAGAGGLGYDLYMAGSLYYDIREIGALTFFILFFAIVLEIGSTRLKNRLRKGALNNGKQG</sequence>
<name>A0ABY5S567_9BACL</name>
<dbReference type="PANTHER" id="PTHR30043">
    <property type="entry name" value="PHOSPHONATES TRANSPORT SYSTEM PERMEASE PROTEIN"/>
    <property type="match status" value="1"/>
</dbReference>
<keyword evidence="5 7" id="KW-1133">Transmembrane helix</keyword>
<dbReference type="PANTHER" id="PTHR30043:SF1">
    <property type="entry name" value="ABC TRANSPORT SYSTEM PERMEASE PROTEIN P69"/>
    <property type="match status" value="1"/>
</dbReference>
<dbReference type="Pfam" id="PF00528">
    <property type="entry name" value="BPD_transp_1"/>
    <property type="match status" value="1"/>
</dbReference>
<dbReference type="PROSITE" id="PS50928">
    <property type="entry name" value="ABC_TM1"/>
    <property type="match status" value="1"/>
</dbReference>
<comment type="similarity">
    <text evidence="7">Belongs to the binding-protein-dependent transport system permease family.</text>
</comment>
<evidence type="ECO:0000313" key="9">
    <source>
        <dbReference type="EMBL" id="UVI29057.1"/>
    </source>
</evidence>
<feature type="transmembrane region" description="Helical" evidence="7">
    <location>
        <begin position="253"/>
        <end position="270"/>
    </location>
</feature>
<dbReference type="CDD" id="cd06261">
    <property type="entry name" value="TM_PBP2"/>
    <property type="match status" value="1"/>
</dbReference>
<organism evidence="9 10">
    <name type="scientific">Paenibacillus spongiae</name>
    <dbReference type="NCBI Taxonomy" id="2909671"/>
    <lineage>
        <taxon>Bacteria</taxon>
        <taxon>Bacillati</taxon>
        <taxon>Bacillota</taxon>
        <taxon>Bacilli</taxon>
        <taxon>Bacillales</taxon>
        <taxon>Paenibacillaceae</taxon>
        <taxon>Paenibacillus</taxon>
    </lineage>
</organism>
<evidence type="ECO:0000259" key="8">
    <source>
        <dbReference type="PROSITE" id="PS50928"/>
    </source>
</evidence>
<keyword evidence="2 7" id="KW-0813">Transport</keyword>
<keyword evidence="4 7" id="KW-0812">Transmembrane</keyword>
<comment type="subcellular location">
    <subcellularLocation>
        <location evidence="1 7">Cell membrane</location>
        <topology evidence="1 7">Multi-pass membrane protein</topology>
    </subcellularLocation>
</comment>
<evidence type="ECO:0000256" key="2">
    <source>
        <dbReference type="ARBA" id="ARBA00022448"/>
    </source>
</evidence>
<feature type="transmembrane region" description="Helical" evidence="7">
    <location>
        <begin position="222"/>
        <end position="241"/>
    </location>
</feature>
<accession>A0ABY5S567</accession>
<proteinExistence type="inferred from homology"/>
<feature type="transmembrane region" description="Helical" evidence="7">
    <location>
        <begin position="28"/>
        <end position="46"/>
    </location>
</feature>
<dbReference type="InterPro" id="IPR000515">
    <property type="entry name" value="MetI-like"/>
</dbReference>
<dbReference type="Gene3D" id="1.10.3720.10">
    <property type="entry name" value="MetI-like"/>
    <property type="match status" value="1"/>
</dbReference>
<evidence type="ECO:0000256" key="3">
    <source>
        <dbReference type="ARBA" id="ARBA00022475"/>
    </source>
</evidence>
<protein>
    <submittedName>
        <fullName evidence="9">ABC transporter permease subunit</fullName>
    </submittedName>
</protein>
<reference evidence="9" key="1">
    <citation type="submission" date="2022-01" db="EMBL/GenBank/DDBJ databases">
        <title>Paenibacillus spongiae sp. nov., isolated from marine sponge.</title>
        <authorList>
            <person name="Li Z."/>
            <person name="Zhang M."/>
        </authorList>
    </citation>
    <scope>NUCLEOTIDE SEQUENCE</scope>
    <source>
        <strain evidence="9">PHS-Z3</strain>
    </source>
</reference>